<dbReference type="Pfam" id="PF14345">
    <property type="entry name" value="GDYXXLXY"/>
    <property type="match status" value="1"/>
</dbReference>
<sequence>MKGKTILILTINLVLFMGTILYSVSKKETIRKEGRLIFLPLIPKDPRSLFQGDYMVLSYDWNRLKTEGYSEAPKRGCLVFQIENDQILPIRLQTSFTDIQPSEHCLQYYRNEFEIKVGAESYFFQEGDADIYVEAKFAGLRLIDGNTDGDKLLVGLYDKNKQRLGPKEQR</sequence>
<keyword evidence="1" id="KW-0812">Transmembrane</keyword>
<dbReference type="EMBL" id="RQGA01000001">
    <property type="protein sequence ID" value="TGL45890.1"/>
    <property type="molecule type" value="Genomic_DNA"/>
</dbReference>
<dbReference type="AlphaFoldDB" id="A0A4R9JK87"/>
<organism evidence="2 3">
    <name type="scientific">Leptospira perdikensis</name>
    <dbReference type="NCBI Taxonomy" id="2484948"/>
    <lineage>
        <taxon>Bacteria</taxon>
        <taxon>Pseudomonadati</taxon>
        <taxon>Spirochaetota</taxon>
        <taxon>Spirochaetia</taxon>
        <taxon>Leptospirales</taxon>
        <taxon>Leptospiraceae</taxon>
        <taxon>Leptospira</taxon>
    </lineage>
</organism>
<dbReference type="OrthoDB" id="4868247at2"/>
<comment type="caution">
    <text evidence="2">The sequence shown here is derived from an EMBL/GenBank/DDBJ whole genome shotgun (WGS) entry which is preliminary data.</text>
</comment>
<gene>
    <name evidence="2" type="ORF">EHQ49_00445</name>
</gene>
<feature type="transmembrane region" description="Helical" evidence="1">
    <location>
        <begin position="6"/>
        <end position="25"/>
    </location>
</feature>
<keyword evidence="1" id="KW-1133">Transmembrane helix</keyword>
<protein>
    <submittedName>
        <fullName evidence="2">GDYXXLXY protein</fullName>
    </submittedName>
</protein>
<evidence type="ECO:0000313" key="3">
    <source>
        <dbReference type="Proteomes" id="UP000298125"/>
    </source>
</evidence>
<keyword evidence="3" id="KW-1185">Reference proteome</keyword>
<accession>A0A4R9JK87</accession>
<name>A0A4R9JK87_9LEPT</name>
<dbReference type="RefSeq" id="WP_135575248.1">
    <property type="nucleotide sequence ID" value="NZ_RQGA01000001.1"/>
</dbReference>
<evidence type="ECO:0000313" key="2">
    <source>
        <dbReference type="EMBL" id="TGL45890.1"/>
    </source>
</evidence>
<evidence type="ECO:0000256" key="1">
    <source>
        <dbReference type="SAM" id="Phobius"/>
    </source>
</evidence>
<keyword evidence="1" id="KW-0472">Membrane</keyword>
<dbReference type="InterPro" id="IPR025833">
    <property type="entry name" value="GDYXXLXY"/>
</dbReference>
<proteinExistence type="predicted"/>
<dbReference type="Proteomes" id="UP000298125">
    <property type="component" value="Unassembled WGS sequence"/>
</dbReference>
<reference evidence="2" key="1">
    <citation type="journal article" date="2019" name="PLoS Negl. Trop. Dis.">
        <title>Revisiting the worldwide diversity of Leptospira species in the environment.</title>
        <authorList>
            <person name="Vincent A.T."/>
            <person name="Schiettekatte O."/>
            <person name="Bourhy P."/>
            <person name="Veyrier F.J."/>
            <person name="Picardeau M."/>
        </authorList>
    </citation>
    <scope>NUCLEOTIDE SEQUENCE [LARGE SCALE GENOMIC DNA]</scope>
    <source>
        <strain evidence="2">201702692</strain>
    </source>
</reference>